<gene>
    <name evidence="2" type="ORF">FDENT_969</name>
</gene>
<evidence type="ECO:0000313" key="2">
    <source>
        <dbReference type="EMBL" id="KAF5694840.1"/>
    </source>
</evidence>
<dbReference type="AlphaFoldDB" id="A0A8H5XJV7"/>
<sequence length="171" mass="19654">MYPDQPEYTLFEVIVGVTPHTFQCIRIYFHRLWQIEEPISMRFQDTQIVTFDDSVISVHGLSQALAKRNLYADDDDNPDHDDQGGSNLPRGRDNRGPGQARRSGSMSFNWKQAILAILTILLIIPQWRRFFSLPDIPYNLPFPIHRPIVEVAKTVISMPGMLANIMETIDD</sequence>
<dbReference type="EMBL" id="JAAOAK010000018">
    <property type="protein sequence ID" value="KAF5694840.1"/>
    <property type="molecule type" value="Genomic_DNA"/>
</dbReference>
<feature type="region of interest" description="Disordered" evidence="1">
    <location>
        <begin position="72"/>
        <end position="104"/>
    </location>
</feature>
<comment type="caution">
    <text evidence="2">The sequence shown here is derived from an EMBL/GenBank/DDBJ whole genome shotgun (WGS) entry which is preliminary data.</text>
</comment>
<organism evidence="2 3">
    <name type="scientific">Fusarium denticulatum</name>
    <dbReference type="NCBI Taxonomy" id="48507"/>
    <lineage>
        <taxon>Eukaryota</taxon>
        <taxon>Fungi</taxon>
        <taxon>Dikarya</taxon>
        <taxon>Ascomycota</taxon>
        <taxon>Pezizomycotina</taxon>
        <taxon>Sordariomycetes</taxon>
        <taxon>Hypocreomycetidae</taxon>
        <taxon>Hypocreales</taxon>
        <taxon>Nectriaceae</taxon>
        <taxon>Fusarium</taxon>
        <taxon>Fusarium fujikuroi species complex</taxon>
    </lineage>
</organism>
<dbReference type="Proteomes" id="UP000562682">
    <property type="component" value="Unassembled WGS sequence"/>
</dbReference>
<name>A0A8H5XJV7_9HYPO</name>
<keyword evidence="3" id="KW-1185">Reference proteome</keyword>
<protein>
    <submittedName>
        <fullName evidence="2">Uncharacterized protein</fullName>
    </submittedName>
</protein>
<evidence type="ECO:0000256" key="1">
    <source>
        <dbReference type="SAM" id="MobiDB-lite"/>
    </source>
</evidence>
<accession>A0A8H5XJV7</accession>
<evidence type="ECO:0000313" key="3">
    <source>
        <dbReference type="Proteomes" id="UP000562682"/>
    </source>
</evidence>
<reference evidence="2 3" key="1">
    <citation type="submission" date="2020-05" db="EMBL/GenBank/DDBJ databases">
        <title>Identification and distribution of gene clusters putatively required for synthesis of sphingolipid metabolism inhibitors in phylogenetically diverse species of the filamentous fungus Fusarium.</title>
        <authorList>
            <person name="Kim H.-S."/>
            <person name="Busman M."/>
            <person name="Brown D.W."/>
            <person name="Divon H."/>
            <person name="Uhlig S."/>
            <person name="Proctor R.H."/>
        </authorList>
    </citation>
    <scope>NUCLEOTIDE SEQUENCE [LARGE SCALE GENOMIC DNA]</scope>
    <source>
        <strain evidence="2 3">NRRL 25311</strain>
    </source>
</reference>
<proteinExistence type="predicted"/>